<evidence type="ECO:0000256" key="6">
    <source>
        <dbReference type="ARBA" id="ARBA00022839"/>
    </source>
</evidence>
<evidence type="ECO:0000256" key="4">
    <source>
        <dbReference type="ARBA" id="ARBA00022801"/>
    </source>
</evidence>
<keyword evidence="1" id="KW-0540">Nuclease</keyword>
<keyword evidence="9" id="KW-0234">DNA repair</keyword>
<dbReference type="Proteomes" id="UP000266934">
    <property type="component" value="Chromosome"/>
</dbReference>
<dbReference type="GO" id="GO:0003677">
    <property type="term" value="F:DNA binding"/>
    <property type="evidence" value="ECO:0007669"/>
    <property type="project" value="UniProtKB-KW"/>
</dbReference>
<keyword evidence="6" id="KW-0269">Exonuclease</keyword>
<dbReference type="InterPro" id="IPR027417">
    <property type="entry name" value="P-loop_NTPase"/>
</dbReference>
<evidence type="ECO:0000256" key="9">
    <source>
        <dbReference type="ARBA" id="ARBA00023204"/>
    </source>
</evidence>
<dbReference type="GO" id="GO:0004527">
    <property type="term" value="F:exonuclease activity"/>
    <property type="evidence" value="ECO:0007669"/>
    <property type="project" value="UniProtKB-KW"/>
</dbReference>
<evidence type="ECO:0000256" key="8">
    <source>
        <dbReference type="ARBA" id="ARBA00023125"/>
    </source>
</evidence>
<protein>
    <recommendedName>
        <fullName evidence="12">DNA 3'-5' helicase</fullName>
        <ecNumber evidence="12">5.6.2.4</ecNumber>
    </recommendedName>
</protein>
<dbReference type="AlphaFoldDB" id="A0A348G316"/>
<dbReference type="Gene3D" id="3.90.320.10">
    <property type="match status" value="1"/>
</dbReference>
<evidence type="ECO:0000259" key="16">
    <source>
        <dbReference type="PROSITE" id="PS51217"/>
    </source>
</evidence>
<dbReference type="InterPro" id="IPR014016">
    <property type="entry name" value="UvrD-like_ATP-bd"/>
</dbReference>
<evidence type="ECO:0000259" key="15">
    <source>
        <dbReference type="PROSITE" id="PS51198"/>
    </source>
</evidence>
<sequence>MMSSGARALRDDDARREAISVHDRSFLVEAGAGSGKTAVMAGRIALMLAEGIPPRAIAAVTFTELAASELLSRVREFVADLSAGKIAAELRIALPHGLSQAQQDNLKVGSAAIDEITCSTIHGFCQRLIKPYPAEADIDPGADVMDRDQADLIFREIVDGWLKERLSGESGGILAEMVLQDRDRALTLIRTIAENLRRHRALVAPPASPIDGHLTAFRKAVADFEAFIRRAAASEPETAAVVERFTEMAIALAGLPAATTPSGLIGILISRPNPELCIGSGAFAAYRKKGKWLEAAKHAGLSKADGERLNIAAESHYTACCNAWTSLLEAAAGHVLAALIEEARPILRHYREYKRASAQLDFDDLIFAARDLLRDHDDVRRALGRRFAHVLVDEFQDTDPLQTEIFWRLCGDPAADDGDWTTFRIRPGALFLVGDPKQAIYRFRGADVGAYVQARDAFRAQDPDSLLSISTNFRSCASILTFVNERFETVLSANGQPGFTALDPFHNDPHEGLCVAALDVAGADENGKASAEQQRDAEADAVAELCARLIGSHRILDRRSGAQRLCQAGDIALLAPTGTELWRYEEALECRGIPVATQAGKGLFQRQEVQDLIALTRVLADRRDTLALGALLRGPLVGLSEEELLDIVWALPRSEDEPDRIPRLDLGVDPAAIAHPLARETFEKLQALYRCGNSTTPYELLTQAVDVMRVRPILLGRHRGQAERALANVDLYLNFSTGYAVRGLRAFAEAMTAAWTDEARAIEGRPDAQEEAVALFTMHAAKGLEWPIVIPVNTMTSVMRSDSAVIDRQTGTFYCPVLGVAPGGCDIVRQAEKEELDRERVRLWYVAATRARELLVLPRLDAKPTKSAWIGLVDLSLADLPSIDVSHLPLVQAAASADPGNVQTRDVFAAEAAAIAARQTHLTWLAPSRDESASGAVLQEDEVTIWAGSADDQPRNPETTVAIKGSRERGLILHKLMEEVLSGETDEAATVLTERAHDLIRALGRSPVADPATGLAAEELAGCVVRTLALPEIAALRPALHAEFPVYAAHADDGEETATAGIADALTLTADGRPAIVVDWKSDVNPDPQTLDHYRAQIRAYLDMTGAERGLIVLMTSGTVIPVQRMNAAFRLP</sequence>
<accession>A0A348G316</accession>
<name>A0A348G316_9HYPH</name>
<evidence type="ECO:0000256" key="1">
    <source>
        <dbReference type="ARBA" id="ARBA00022722"/>
    </source>
</evidence>
<dbReference type="Gene3D" id="3.40.50.300">
    <property type="entry name" value="P-loop containing nucleotide triphosphate hydrolases"/>
    <property type="match status" value="4"/>
</dbReference>
<dbReference type="GO" id="GO:0005524">
    <property type="term" value="F:ATP binding"/>
    <property type="evidence" value="ECO:0007669"/>
    <property type="project" value="UniProtKB-UniRule"/>
</dbReference>
<keyword evidence="10" id="KW-0413">Isomerase</keyword>
<dbReference type="GO" id="GO:0000725">
    <property type="term" value="P:recombinational repair"/>
    <property type="evidence" value="ECO:0007669"/>
    <property type="project" value="TreeGrafter"/>
</dbReference>
<dbReference type="PANTHER" id="PTHR11070:SF23">
    <property type="entry name" value="RECBCD ENZYME SUBUNIT RECB"/>
    <property type="match status" value="1"/>
</dbReference>
<dbReference type="Pfam" id="PF00580">
    <property type="entry name" value="UvrD-helicase"/>
    <property type="match status" value="1"/>
</dbReference>
<keyword evidence="8" id="KW-0238">DNA-binding</keyword>
<dbReference type="GO" id="GO:0043138">
    <property type="term" value="F:3'-5' DNA helicase activity"/>
    <property type="evidence" value="ECO:0007669"/>
    <property type="project" value="UniProtKB-EC"/>
</dbReference>
<dbReference type="SUPFAM" id="SSF52540">
    <property type="entry name" value="P-loop containing nucleoside triphosphate hydrolases"/>
    <property type="match status" value="1"/>
</dbReference>
<dbReference type="InterPro" id="IPR000212">
    <property type="entry name" value="DNA_helicase_UvrD/REP"/>
</dbReference>
<evidence type="ECO:0000313" key="17">
    <source>
        <dbReference type="EMBL" id="BBF93949.1"/>
    </source>
</evidence>
<dbReference type="Pfam" id="PF12705">
    <property type="entry name" value="PDDEXK_1"/>
    <property type="match status" value="1"/>
</dbReference>
<dbReference type="Pfam" id="PF13361">
    <property type="entry name" value="UvrD_C"/>
    <property type="match status" value="2"/>
</dbReference>
<dbReference type="EC" id="5.6.2.4" evidence="12"/>
<comment type="catalytic activity">
    <reaction evidence="11">
        <text>Couples ATP hydrolysis with the unwinding of duplex DNA by translocating in the 3'-5' direction.</text>
        <dbReference type="EC" id="5.6.2.4"/>
    </reaction>
</comment>
<dbReference type="InterPro" id="IPR014017">
    <property type="entry name" value="DNA_helicase_UvrD-like_C"/>
</dbReference>
<evidence type="ECO:0000256" key="7">
    <source>
        <dbReference type="ARBA" id="ARBA00022840"/>
    </source>
</evidence>
<evidence type="ECO:0000256" key="13">
    <source>
        <dbReference type="ARBA" id="ARBA00048988"/>
    </source>
</evidence>
<evidence type="ECO:0000256" key="12">
    <source>
        <dbReference type="ARBA" id="ARBA00034808"/>
    </source>
</evidence>
<evidence type="ECO:0000256" key="14">
    <source>
        <dbReference type="PROSITE-ProRule" id="PRU00560"/>
    </source>
</evidence>
<gene>
    <name evidence="17" type="ORF">BLTE_26340</name>
</gene>
<reference evidence="17 18" key="1">
    <citation type="submission" date="2018-08" db="EMBL/GenBank/DDBJ databases">
        <title>Complete genome sequencing of Blastochloris tepida GI.</title>
        <authorList>
            <person name="Tsukatani Y."/>
            <person name="Mori H."/>
        </authorList>
    </citation>
    <scope>NUCLEOTIDE SEQUENCE [LARGE SCALE GENOMIC DNA]</scope>
    <source>
        <strain evidence="17 18">GI</strain>
    </source>
</reference>
<dbReference type="PROSITE" id="PS51217">
    <property type="entry name" value="UVRD_HELICASE_CTER"/>
    <property type="match status" value="1"/>
</dbReference>
<dbReference type="InterPro" id="IPR038726">
    <property type="entry name" value="PDDEXK_AddAB-type"/>
</dbReference>
<feature type="binding site" evidence="14">
    <location>
        <begin position="30"/>
        <end position="37"/>
    </location>
    <ligand>
        <name>ATP</name>
        <dbReference type="ChEBI" id="CHEBI:30616"/>
    </ligand>
</feature>
<proteinExistence type="predicted"/>
<evidence type="ECO:0000313" key="18">
    <source>
        <dbReference type="Proteomes" id="UP000266934"/>
    </source>
</evidence>
<dbReference type="GO" id="GO:0009338">
    <property type="term" value="C:exodeoxyribonuclease V complex"/>
    <property type="evidence" value="ECO:0007669"/>
    <property type="project" value="TreeGrafter"/>
</dbReference>
<evidence type="ECO:0000256" key="5">
    <source>
        <dbReference type="ARBA" id="ARBA00022806"/>
    </source>
</evidence>
<feature type="domain" description="UvrD-like helicase C-terminal" evidence="16">
    <location>
        <begin position="496"/>
        <end position="783"/>
    </location>
</feature>
<dbReference type="InterPro" id="IPR011604">
    <property type="entry name" value="PDDEXK-like_dom_sf"/>
</dbReference>
<dbReference type="GO" id="GO:0005829">
    <property type="term" value="C:cytosol"/>
    <property type="evidence" value="ECO:0007669"/>
    <property type="project" value="TreeGrafter"/>
</dbReference>
<keyword evidence="2 14" id="KW-0547">Nucleotide-binding</keyword>
<dbReference type="EMBL" id="AP018907">
    <property type="protein sequence ID" value="BBF93949.1"/>
    <property type="molecule type" value="Genomic_DNA"/>
</dbReference>
<dbReference type="PROSITE" id="PS51198">
    <property type="entry name" value="UVRD_HELICASE_ATP_BIND"/>
    <property type="match status" value="1"/>
</dbReference>
<dbReference type="PANTHER" id="PTHR11070">
    <property type="entry name" value="UVRD / RECB / PCRA DNA HELICASE FAMILY MEMBER"/>
    <property type="match status" value="1"/>
</dbReference>
<evidence type="ECO:0000256" key="3">
    <source>
        <dbReference type="ARBA" id="ARBA00022763"/>
    </source>
</evidence>
<evidence type="ECO:0000256" key="2">
    <source>
        <dbReference type="ARBA" id="ARBA00022741"/>
    </source>
</evidence>
<keyword evidence="4 14" id="KW-0378">Hydrolase</keyword>
<feature type="domain" description="UvrD-like helicase ATP-binding" evidence="15">
    <location>
        <begin position="9"/>
        <end position="476"/>
    </location>
</feature>
<keyword evidence="18" id="KW-1185">Reference proteome</keyword>
<evidence type="ECO:0000256" key="10">
    <source>
        <dbReference type="ARBA" id="ARBA00023235"/>
    </source>
</evidence>
<keyword evidence="3" id="KW-0227">DNA damage</keyword>
<dbReference type="KEGG" id="blag:BLTE_26340"/>
<comment type="catalytic activity">
    <reaction evidence="13">
        <text>ATP + H2O = ADP + phosphate + H(+)</text>
        <dbReference type="Rhea" id="RHEA:13065"/>
        <dbReference type="ChEBI" id="CHEBI:15377"/>
        <dbReference type="ChEBI" id="CHEBI:15378"/>
        <dbReference type="ChEBI" id="CHEBI:30616"/>
        <dbReference type="ChEBI" id="CHEBI:43474"/>
        <dbReference type="ChEBI" id="CHEBI:456216"/>
        <dbReference type="EC" id="5.6.2.4"/>
    </reaction>
</comment>
<organism evidence="17 18">
    <name type="scientific">Blastochloris tepida</name>
    <dbReference type="NCBI Taxonomy" id="2233851"/>
    <lineage>
        <taxon>Bacteria</taxon>
        <taxon>Pseudomonadati</taxon>
        <taxon>Pseudomonadota</taxon>
        <taxon>Alphaproteobacteria</taxon>
        <taxon>Hyphomicrobiales</taxon>
        <taxon>Blastochloridaceae</taxon>
        <taxon>Blastochloris</taxon>
    </lineage>
</organism>
<keyword evidence="5 14" id="KW-0347">Helicase</keyword>
<keyword evidence="7 14" id="KW-0067">ATP-binding</keyword>
<evidence type="ECO:0000256" key="11">
    <source>
        <dbReference type="ARBA" id="ARBA00034617"/>
    </source>
</evidence>